<dbReference type="InterPro" id="IPR015679">
    <property type="entry name" value="PLipase_D_fam"/>
</dbReference>
<evidence type="ECO:0000313" key="10">
    <source>
        <dbReference type="EMBL" id="ONK73231.1"/>
    </source>
</evidence>
<proteinExistence type="predicted"/>
<evidence type="ECO:0000313" key="11">
    <source>
        <dbReference type="Proteomes" id="UP000243459"/>
    </source>
</evidence>
<sequence>MIYVHSKGMIVDDEYLIVGSANINQRSLEGTRDTEIAMGAYQPEHTWARKIYGPRGQIFGYRMSLWAEHIGHLEECYTQPESLECMRRIRHLGEMNWKQFAAEDVTDMTGHLMKYPVDVDKKGKVKPLAGCESFPDLGGNICGSFLGIQENLTI</sequence>
<dbReference type="GO" id="GO:0046872">
    <property type="term" value="F:metal ion binding"/>
    <property type="evidence" value="ECO:0007669"/>
    <property type="project" value="UniProtKB-KW"/>
</dbReference>
<keyword evidence="4" id="KW-0677">Repeat</keyword>
<dbReference type="Pfam" id="PF00614">
    <property type="entry name" value="PLDc"/>
    <property type="match status" value="1"/>
</dbReference>
<keyword evidence="8" id="KW-0443">Lipid metabolism</keyword>
<dbReference type="GO" id="GO:0009395">
    <property type="term" value="P:phospholipid catabolic process"/>
    <property type="evidence" value="ECO:0007669"/>
    <property type="project" value="TreeGrafter"/>
</dbReference>
<accession>A0A5P1F998</accession>
<evidence type="ECO:0000256" key="5">
    <source>
        <dbReference type="ARBA" id="ARBA00022801"/>
    </source>
</evidence>
<keyword evidence="6" id="KW-0106">Calcium</keyword>
<reference evidence="11" key="1">
    <citation type="journal article" date="2017" name="Nat. Commun.">
        <title>The asparagus genome sheds light on the origin and evolution of a young Y chromosome.</title>
        <authorList>
            <person name="Harkess A."/>
            <person name="Zhou J."/>
            <person name="Xu C."/>
            <person name="Bowers J.E."/>
            <person name="Van der Hulst R."/>
            <person name="Ayyampalayam S."/>
            <person name="Mercati F."/>
            <person name="Riccardi P."/>
            <person name="McKain M.R."/>
            <person name="Kakrana A."/>
            <person name="Tang H."/>
            <person name="Ray J."/>
            <person name="Groenendijk J."/>
            <person name="Arikit S."/>
            <person name="Mathioni S.M."/>
            <person name="Nakano M."/>
            <person name="Shan H."/>
            <person name="Telgmann-Rauber A."/>
            <person name="Kanno A."/>
            <person name="Yue Z."/>
            <person name="Chen H."/>
            <person name="Li W."/>
            <person name="Chen Y."/>
            <person name="Xu X."/>
            <person name="Zhang Y."/>
            <person name="Luo S."/>
            <person name="Chen H."/>
            <person name="Gao J."/>
            <person name="Mao Z."/>
            <person name="Pires J.C."/>
            <person name="Luo M."/>
            <person name="Kudrna D."/>
            <person name="Wing R.A."/>
            <person name="Meyers B.C."/>
            <person name="Yi K."/>
            <person name="Kong H."/>
            <person name="Lavrijsen P."/>
            <person name="Sunseri F."/>
            <person name="Falavigna A."/>
            <person name="Ye Y."/>
            <person name="Leebens-Mack J.H."/>
            <person name="Chen G."/>
        </authorList>
    </citation>
    <scope>NUCLEOTIDE SEQUENCE [LARGE SCALE GENOMIC DNA]</scope>
    <source>
        <strain evidence="11">cv. DH0086</strain>
    </source>
</reference>
<evidence type="ECO:0000256" key="3">
    <source>
        <dbReference type="ARBA" id="ARBA00022723"/>
    </source>
</evidence>
<keyword evidence="3" id="KW-0479">Metal-binding</keyword>
<dbReference type="Pfam" id="PF12357">
    <property type="entry name" value="PLD_C"/>
    <property type="match status" value="1"/>
</dbReference>
<gene>
    <name evidence="10" type="ORF">A4U43_C04F28710</name>
</gene>
<keyword evidence="7" id="KW-0442">Lipid degradation</keyword>
<protein>
    <recommendedName>
        <fullName evidence="2">phospholipase D</fullName>
        <ecNumber evidence="2">3.1.4.4</ecNumber>
    </recommendedName>
</protein>
<comment type="catalytic activity">
    <reaction evidence="1">
        <text>a 1,2-diacyl-sn-glycero-3-phosphocholine + H2O = a 1,2-diacyl-sn-glycero-3-phosphate + choline + H(+)</text>
        <dbReference type="Rhea" id="RHEA:14445"/>
        <dbReference type="ChEBI" id="CHEBI:15354"/>
        <dbReference type="ChEBI" id="CHEBI:15377"/>
        <dbReference type="ChEBI" id="CHEBI:15378"/>
        <dbReference type="ChEBI" id="CHEBI:57643"/>
        <dbReference type="ChEBI" id="CHEBI:58608"/>
        <dbReference type="EC" id="3.1.4.4"/>
    </reaction>
</comment>
<dbReference type="SUPFAM" id="SSF56024">
    <property type="entry name" value="Phospholipase D/nuclease"/>
    <property type="match status" value="1"/>
</dbReference>
<evidence type="ECO:0000256" key="8">
    <source>
        <dbReference type="ARBA" id="ARBA00023098"/>
    </source>
</evidence>
<dbReference type="InterPro" id="IPR024632">
    <property type="entry name" value="PLipase_D_C"/>
</dbReference>
<dbReference type="EC" id="3.1.4.4" evidence="2"/>
<keyword evidence="11" id="KW-1185">Reference proteome</keyword>
<dbReference type="PANTHER" id="PTHR18896:SF65">
    <property type="entry name" value="PHOSPHOLIPASE D BETA 1"/>
    <property type="match status" value="1"/>
</dbReference>
<feature type="domain" description="PLD phosphodiesterase" evidence="9">
    <location>
        <begin position="1"/>
        <end position="27"/>
    </location>
</feature>
<evidence type="ECO:0000256" key="7">
    <source>
        <dbReference type="ARBA" id="ARBA00022963"/>
    </source>
</evidence>
<dbReference type="Gene3D" id="3.30.870.10">
    <property type="entry name" value="Endonuclease Chain A"/>
    <property type="match status" value="1"/>
</dbReference>
<dbReference type="PANTHER" id="PTHR18896">
    <property type="entry name" value="PHOSPHOLIPASE D"/>
    <property type="match status" value="1"/>
</dbReference>
<dbReference type="InterPro" id="IPR001736">
    <property type="entry name" value="PLipase_D/transphosphatidylase"/>
</dbReference>
<organism evidence="10 11">
    <name type="scientific">Asparagus officinalis</name>
    <name type="common">Garden asparagus</name>
    <dbReference type="NCBI Taxonomy" id="4686"/>
    <lineage>
        <taxon>Eukaryota</taxon>
        <taxon>Viridiplantae</taxon>
        <taxon>Streptophyta</taxon>
        <taxon>Embryophyta</taxon>
        <taxon>Tracheophyta</taxon>
        <taxon>Spermatophyta</taxon>
        <taxon>Magnoliopsida</taxon>
        <taxon>Liliopsida</taxon>
        <taxon>Asparagales</taxon>
        <taxon>Asparagaceae</taxon>
        <taxon>Asparagoideae</taxon>
        <taxon>Asparagus</taxon>
    </lineage>
</organism>
<dbReference type="Gramene" id="ONK73231">
    <property type="protein sequence ID" value="ONK73231"/>
    <property type="gene ID" value="A4U43_C04F28710"/>
</dbReference>
<dbReference type="EMBL" id="CM007384">
    <property type="protein sequence ID" value="ONK73231.1"/>
    <property type="molecule type" value="Genomic_DNA"/>
</dbReference>
<dbReference type="PROSITE" id="PS50035">
    <property type="entry name" value="PLD"/>
    <property type="match status" value="1"/>
</dbReference>
<dbReference type="SMART" id="SM00155">
    <property type="entry name" value="PLDc"/>
    <property type="match status" value="1"/>
</dbReference>
<keyword evidence="5" id="KW-0378">Hydrolase</keyword>
<evidence type="ECO:0000256" key="1">
    <source>
        <dbReference type="ARBA" id="ARBA00000798"/>
    </source>
</evidence>
<evidence type="ECO:0000259" key="9">
    <source>
        <dbReference type="PROSITE" id="PS50035"/>
    </source>
</evidence>
<dbReference type="GO" id="GO:0005886">
    <property type="term" value="C:plasma membrane"/>
    <property type="evidence" value="ECO:0007669"/>
    <property type="project" value="TreeGrafter"/>
</dbReference>
<evidence type="ECO:0000256" key="4">
    <source>
        <dbReference type="ARBA" id="ARBA00022737"/>
    </source>
</evidence>
<evidence type="ECO:0000256" key="2">
    <source>
        <dbReference type="ARBA" id="ARBA00012027"/>
    </source>
</evidence>
<evidence type="ECO:0000256" key="6">
    <source>
        <dbReference type="ARBA" id="ARBA00022837"/>
    </source>
</evidence>
<name>A0A5P1F998_ASPOF</name>
<dbReference type="GO" id="GO:0004630">
    <property type="term" value="F:phospholipase D activity"/>
    <property type="evidence" value="ECO:0007669"/>
    <property type="project" value="UniProtKB-EC"/>
</dbReference>
<dbReference type="OMA" id="IGHLEEC"/>
<dbReference type="AlphaFoldDB" id="A0A5P1F998"/>
<dbReference type="Proteomes" id="UP000243459">
    <property type="component" value="Chromosome 4"/>
</dbReference>